<reference evidence="10 11" key="1">
    <citation type="journal article" date="2017" name="Nat. Commun.">
        <title>Genome assembly with in vitro proximity ligation data and whole-genome triplication in lettuce.</title>
        <authorList>
            <person name="Reyes-Chin-Wo S."/>
            <person name="Wang Z."/>
            <person name="Yang X."/>
            <person name="Kozik A."/>
            <person name="Arikit S."/>
            <person name="Song C."/>
            <person name="Xia L."/>
            <person name="Froenicke L."/>
            <person name="Lavelle D.O."/>
            <person name="Truco M.J."/>
            <person name="Xia R."/>
            <person name="Zhu S."/>
            <person name="Xu C."/>
            <person name="Xu H."/>
            <person name="Xu X."/>
            <person name="Cox K."/>
            <person name="Korf I."/>
            <person name="Meyers B.C."/>
            <person name="Michelmore R.W."/>
        </authorList>
    </citation>
    <scope>NUCLEOTIDE SEQUENCE [LARGE SCALE GENOMIC DNA]</scope>
    <source>
        <strain evidence="11">cv. Salinas</strain>
        <tissue evidence="10">Seedlings</tissue>
    </source>
</reference>
<dbReference type="InterPro" id="IPR045191">
    <property type="entry name" value="MBR1/2-like"/>
</dbReference>
<accession>A0A9R1W119</accession>
<dbReference type="GO" id="GO:0061630">
    <property type="term" value="F:ubiquitin protein ligase activity"/>
    <property type="evidence" value="ECO:0007669"/>
    <property type="project" value="UniProtKB-EC"/>
</dbReference>
<evidence type="ECO:0000256" key="3">
    <source>
        <dbReference type="ARBA" id="ARBA00022679"/>
    </source>
</evidence>
<evidence type="ECO:0000256" key="1">
    <source>
        <dbReference type="ARBA" id="ARBA00000900"/>
    </source>
</evidence>
<sequence>MATSMRSYGLIDADSRCLFMFNAQPGEHLHLDQLIGVNLSPIQALKIEEGDEDLWCLLIDHEPAYSTFWMEVTMNRGSIATARFVDGSQEFDDEETMEIAEIVVEYDKYSRYLRKISELPVTIIGKNKADGSKEGEGEICVVCQEEYEAGLTIGTLKCGHVYHEKCIKKWLQQKKTRIKNKKKKNNTKERRWRNMSDLSRRILHGSEFIGALEWWKLVSSKVW</sequence>
<dbReference type="PROSITE" id="PS50089">
    <property type="entry name" value="ZF_RING_2"/>
    <property type="match status" value="1"/>
</dbReference>
<dbReference type="AlphaFoldDB" id="A0A9R1W119"/>
<evidence type="ECO:0000256" key="8">
    <source>
        <dbReference type="PROSITE-ProRule" id="PRU00175"/>
    </source>
</evidence>
<evidence type="ECO:0000256" key="5">
    <source>
        <dbReference type="ARBA" id="ARBA00022771"/>
    </source>
</evidence>
<keyword evidence="11" id="KW-1185">Reference proteome</keyword>
<evidence type="ECO:0000256" key="6">
    <source>
        <dbReference type="ARBA" id="ARBA00022786"/>
    </source>
</evidence>
<dbReference type="Pfam" id="PF13639">
    <property type="entry name" value="zf-RING_2"/>
    <property type="match status" value="1"/>
</dbReference>
<dbReference type="Proteomes" id="UP000235145">
    <property type="component" value="Unassembled WGS sequence"/>
</dbReference>
<dbReference type="EC" id="2.3.2.27" evidence="2"/>
<keyword evidence="5 8" id="KW-0863">Zinc-finger</keyword>
<comment type="caution">
    <text evidence="10">The sequence shown here is derived from an EMBL/GenBank/DDBJ whole genome shotgun (WGS) entry which is preliminary data.</text>
</comment>
<keyword evidence="4" id="KW-0479">Metal-binding</keyword>
<organism evidence="10 11">
    <name type="scientific">Lactuca sativa</name>
    <name type="common">Garden lettuce</name>
    <dbReference type="NCBI Taxonomy" id="4236"/>
    <lineage>
        <taxon>Eukaryota</taxon>
        <taxon>Viridiplantae</taxon>
        <taxon>Streptophyta</taxon>
        <taxon>Embryophyta</taxon>
        <taxon>Tracheophyta</taxon>
        <taxon>Spermatophyta</taxon>
        <taxon>Magnoliopsida</taxon>
        <taxon>eudicotyledons</taxon>
        <taxon>Gunneridae</taxon>
        <taxon>Pentapetalae</taxon>
        <taxon>asterids</taxon>
        <taxon>campanulids</taxon>
        <taxon>Asterales</taxon>
        <taxon>Asteraceae</taxon>
        <taxon>Cichorioideae</taxon>
        <taxon>Cichorieae</taxon>
        <taxon>Lactucinae</taxon>
        <taxon>Lactuca</taxon>
    </lineage>
</organism>
<name>A0A9R1W119_LACSA</name>
<evidence type="ECO:0000256" key="2">
    <source>
        <dbReference type="ARBA" id="ARBA00012483"/>
    </source>
</evidence>
<evidence type="ECO:0000313" key="11">
    <source>
        <dbReference type="Proteomes" id="UP000235145"/>
    </source>
</evidence>
<feature type="domain" description="RING-type" evidence="9">
    <location>
        <begin position="140"/>
        <end position="170"/>
    </location>
</feature>
<dbReference type="PANTHER" id="PTHR22937">
    <property type="entry name" value="E3 UBIQUITIN-PROTEIN LIGASE RNF165"/>
    <property type="match status" value="1"/>
</dbReference>
<dbReference type="Gene3D" id="3.30.40.10">
    <property type="entry name" value="Zinc/RING finger domain, C3HC4 (zinc finger)"/>
    <property type="match status" value="1"/>
</dbReference>
<dbReference type="EMBL" id="NBSK02000003">
    <property type="protein sequence ID" value="KAJ0215219.1"/>
    <property type="molecule type" value="Genomic_DNA"/>
</dbReference>
<evidence type="ECO:0000259" key="9">
    <source>
        <dbReference type="PROSITE" id="PS50089"/>
    </source>
</evidence>
<dbReference type="InterPro" id="IPR001841">
    <property type="entry name" value="Znf_RING"/>
</dbReference>
<gene>
    <name evidence="10" type="ORF">LSAT_V11C300129180</name>
</gene>
<protein>
    <recommendedName>
        <fullName evidence="2">RING-type E3 ubiquitin transferase</fullName>
        <ecNumber evidence="2">2.3.2.27</ecNumber>
    </recommendedName>
</protein>
<proteinExistence type="predicted"/>
<evidence type="ECO:0000313" key="10">
    <source>
        <dbReference type="EMBL" id="KAJ0215219.1"/>
    </source>
</evidence>
<keyword evidence="3" id="KW-0808">Transferase</keyword>
<dbReference type="InterPro" id="IPR013083">
    <property type="entry name" value="Znf_RING/FYVE/PHD"/>
</dbReference>
<evidence type="ECO:0000256" key="4">
    <source>
        <dbReference type="ARBA" id="ARBA00022723"/>
    </source>
</evidence>
<comment type="catalytic activity">
    <reaction evidence="1">
        <text>S-ubiquitinyl-[E2 ubiquitin-conjugating enzyme]-L-cysteine + [acceptor protein]-L-lysine = [E2 ubiquitin-conjugating enzyme]-L-cysteine + N(6)-ubiquitinyl-[acceptor protein]-L-lysine.</text>
        <dbReference type="EC" id="2.3.2.27"/>
    </reaction>
</comment>
<dbReference type="SUPFAM" id="SSF57850">
    <property type="entry name" value="RING/U-box"/>
    <property type="match status" value="1"/>
</dbReference>
<keyword evidence="7" id="KW-0862">Zinc</keyword>
<dbReference type="PANTHER" id="PTHR22937:SF163">
    <property type="entry name" value="RING-TYPE E3 UBIQUITIN TRANSFERASE"/>
    <property type="match status" value="1"/>
</dbReference>
<dbReference type="GO" id="GO:0008270">
    <property type="term" value="F:zinc ion binding"/>
    <property type="evidence" value="ECO:0007669"/>
    <property type="project" value="UniProtKB-KW"/>
</dbReference>
<evidence type="ECO:0000256" key="7">
    <source>
        <dbReference type="ARBA" id="ARBA00022833"/>
    </source>
</evidence>
<keyword evidence="6" id="KW-0833">Ubl conjugation pathway</keyword>